<organism evidence="2 3">
    <name type="scientific">Exiguobacterium oxidotolerans</name>
    <dbReference type="NCBI Taxonomy" id="223958"/>
    <lineage>
        <taxon>Bacteria</taxon>
        <taxon>Bacillati</taxon>
        <taxon>Bacillota</taxon>
        <taxon>Bacilli</taxon>
        <taxon>Bacillales</taxon>
        <taxon>Bacillales Family XII. Incertae Sedis</taxon>
        <taxon>Exiguobacterium</taxon>
    </lineage>
</organism>
<dbReference type="Proteomes" id="UP000439752">
    <property type="component" value="Unassembled WGS sequence"/>
</dbReference>
<keyword evidence="1" id="KW-0812">Transmembrane</keyword>
<dbReference type="AlphaFoldDB" id="A0A653IJD3"/>
<accession>A0A653IJD3</accession>
<keyword evidence="3" id="KW-1185">Reference proteome</keyword>
<feature type="transmembrane region" description="Helical" evidence="1">
    <location>
        <begin position="70"/>
        <end position="87"/>
    </location>
</feature>
<name>A0A653IJD3_9BACL</name>
<keyword evidence="1" id="KW-0472">Membrane</keyword>
<protein>
    <recommendedName>
        <fullName evidence="4">Permease</fullName>
    </recommendedName>
</protein>
<reference evidence="2 3" key="1">
    <citation type="submission" date="2019-10" db="EMBL/GenBank/DDBJ databases">
        <authorList>
            <person name="Karimi E."/>
        </authorList>
    </citation>
    <scope>NUCLEOTIDE SEQUENCE [LARGE SCALE GENOMIC DNA]</scope>
    <source>
        <strain evidence="2">Exiguobacterium sp. 9Y</strain>
    </source>
</reference>
<evidence type="ECO:0000313" key="3">
    <source>
        <dbReference type="Proteomes" id="UP000439752"/>
    </source>
</evidence>
<feature type="transmembrane region" description="Helical" evidence="1">
    <location>
        <begin position="31"/>
        <end position="49"/>
    </location>
</feature>
<dbReference type="EMBL" id="CABWKQ010000058">
    <property type="protein sequence ID" value="VWX38758.1"/>
    <property type="molecule type" value="Genomic_DNA"/>
</dbReference>
<keyword evidence="1" id="KW-1133">Transmembrane helix</keyword>
<evidence type="ECO:0000313" key="2">
    <source>
        <dbReference type="EMBL" id="VWX38758.1"/>
    </source>
</evidence>
<evidence type="ECO:0000256" key="1">
    <source>
        <dbReference type="SAM" id="Phobius"/>
    </source>
</evidence>
<evidence type="ECO:0008006" key="4">
    <source>
        <dbReference type="Google" id="ProtNLM"/>
    </source>
</evidence>
<proteinExistence type="predicted"/>
<gene>
    <name evidence="2" type="ORF">EXIGUO9Y_80086</name>
</gene>
<feature type="transmembrane region" description="Helical" evidence="1">
    <location>
        <begin position="93"/>
        <end position="115"/>
    </location>
</feature>
<feature type="transmembrane region" description="Helical" evidence="1">
    <location>
        <begin position="7"/>
        <end position="25"/>
    </location>
</feature>
<sequence>MKHMPMINRLLAAVMLLYGGYLMLFDGPYPLSIILTLAGLSQLATDVVFPAAEPYDERQEEIKMKSGHMSYALSILYVFVVLMLVQWQVVDDLMTALLCVLVIQVMTFPVMMFVYSRRN</sequence>